<evidence type="ECO:0000313" key="2">
    <source>
        <dbReference type="EMBL" id="KAK0391701.1"/>
    </source>
</evidence>
<name>A0AA39GQR7_SARSR</name>
<feature type="compositionally biased region" description="Gly residues" evidence="1">
    <location>
        <begin position="339"/>
        <end position="360"/>
    </location>
</feature>
<sequence>MADIIAQLEVLSRDSGCLLDLSALIDLGVCKNIDIKTDRPHKIEQKDDYVCVTPTGPKPKPQPKPVPSTHYTKRCEKPGGCYEVTEAVCKKPTVVLDLELLVLLGLLTEEQLEEYMKTTGAIGENDNINVEDDEVTVDPLLSVQLGDNGDILNLELLGEDGLLNLDLLNQGKSKRSYGSYGSYGPGSGNGGDGSSDDGSSSGGIDQLIDIDALGQTDKGKPALIDVDLLNHERRDFDQLIDVDALGTTDKGKPALIDVDLLNQNKRGYSNQLLNLQVGGKKKGGKPAIIDIQALVQGRKRADQPLLDVDALGDAEDNNALIDVDLLTNLLGGDKQTSGGSSGSNGGSSGSSGSSGSGSSSGGDRPLLDVDALGDAEDNNALIDVDLLTNLIGGGKNGGGSTDSGTKPITPGGSQPTTPGGKKPCNACSKGLKKRDNYLTHYQPICGKGFKKEHRDATDKCHATDVNHCLSLCQSKAALATIDAKVKVGDIANILVCAAVEFNSNEAGDNCHWLVAPETEPCHDDQLEPVQDCTAFVRN</sequence>
<dbReference type="Proteomes" id="UP001175261">
    <property type="component" value="Unassembled WGS sequence"/>
</dbReference>
<feature type="region of interest" description="Disordered" evidence="1">
    <location>
        <begin position="396"/>
        <end position="424"/>
    </location>
</feature>
<proteinExistence type="predicted"/>
<feature type="region of interest" description="Disordered" evidence="1">
    <location>
        <begin position="178"/>
        <end position="201"/>
    </location>
</feature>
<keyword evidence="3" id="KW-1185">Reference proteome</keyword>
<feature type="compositionally biased region" description="Low complexity" evidence="1">
    <location>
        <begin position="402"/>
        <end position="420"/>
    </location>
</feature>
<protein>
    <submittedName>
        <fullName evidence="2">Uncharacterized protein</fullName>
    </submittedName>
</protein>
<feature type="region of interest" description="Disordered" evidence="1">
    <location>
        <begin position="334"/>
        <end position="370"/>
    </location>
</feature>
<accession>A0AA39GQR7</accession>
<dbReference type="AlphaFoldDB" id="A0AA39GQR7"/>
<feature type="compositionally biased region" description="Gly residues" evidence="1">
    <location>
        <begin position="181"/>
        <end position="193"/>
    </location>
</feature>
<evidence type="ECO:0000256" key="1">
    <source>
        <dbReference type="SAM" id="MobiDB-lite"/>
    </source>
</evidence>
<reference evidence="2" key="1">
    <citation type="submission" date="2022-10" db="EMBL/GenBank/DDBJ databases">
        <title>Determination and structural analysis of whole genome sequence of Sarocladium strictum F4-1.</title>
        <authorList>
            <person name="Hu L."/>
            <person name="Jiang Y."/>
        </authorList>
    </citation>
    <scope>NUCLEOTIDE SEQUENCE</scope>
    <source>
        <strain evidence="2">F4-1</strain>
    </source>
</reference>
<comment type="caution">
    <text evidence="2">The sequence shown here is derived from an EMBL/GenBank/DDBJ whole genome shotgun (WGS) entry which is preliminary data.</text>
</comment>
<evidence type="ECO:0000313" key="3">
    <source>
        <dbReference type="Proteomes" id="UP001175261"/>
    </source>
</evidence>
<dbReference type="EMBL" id="JAPDFR010000001">
    <property type="protein sequence ID" value="KAK0391701.1"/>
    <property type="molecule type" value="Genomic_DNA"/>
</dbReference>
<gene>
    <name evidence="2" type="ORF">NLU13_1200</name>
</gene>
<organism evidence="2 3">
    <name type="scientific">Sarocladium strictum</name>
    <name type="common">Black bundle disease fungus</name>
    <name type="synonym">Acremonium strictum</name>
    <dbReference type="NCBI Taxonomy" id="5046"/>
    <lineage>
        <taxon>Eukaryota</taxon>
        <taxon>Fungi</taxon>
        <taxon>Dikarya</taxon>
        <taxon>Ascomycota</taxon>
        <taxon>Pezizomycotina</taxon>
        <taxon>Sordariomycetes</taxon>
        <taxon>Hypocreomycetidae</taxon>
        <taxon>Hypocreales</taxon>
        <taxon>Sarocladiaceae</taxon>
        <taxon>Sarocladium</taxon>
    </lineage>
</organism>